<protein>
    <recommendedName>
        <fullName evidence="13">Serine/threonine-protein kinase RIO2</fullName>
        <ecNumber evidence="3">2.7.11.1</ecNumber>
    </recommendedName>
    <alternativeName>
        <fullName evidence="14">Serine/threonine-protein kinase rio2</fullName>
    </alternativeName>
</protein>
<comment type="caution">
    <text evidence="17">The sequence shown here is derived from an EMBL/GenBank/DDBJ whole genome shotgun (WGS) entry which is preliminary data.</text>
</comment>
<evidence type="ECO:0000256" key="12">
    <source>
        <dbReference type="ARBA" id="ARBA00048679"/>
    </source>
</evidence>
<keyword evidence="6" id="KW-0479">Metal-binding</keyword>
<keyword evidence="9" id="KW-0067">ATP-binding</keyword>
<name>A0AAN6XKX6_9PEZI</name>
<keyword evidence="7" id="KW-0547">Nucleotide-binding</keyword>
<reference evidence="17" key="2">
    <citation type="submission" date="2023-05" db="EMBL/GenBank/DDBJ databases">
        <authorList>
            <consortium name="Lawrence Berkeley National Laboratory"/>
            <person name="Steindorff A."/>
            <person name="Hensen N."/>
            <person name="Bonometti L."/>
            <person name="Westerberg I."/>
            <person name="Brannstrom I.O."/>
            <person name="Guillou S."/>
            <person name="Cros-Aarteil S."/>
            <person name="Calhoun S."/>
            <person name="Haridas S."/>
            <person name="Kuo A."/>
            <person name="Mondo S."/>
            <person name="Pangilinan J."/>
            <person name="Riley R."/>
            <person name="Labutti K."/>
            <person name="Andreopoulos B."/>
            <person name="Lipzen A."/>
            <person name="Chen C."/>
            <person name="Yanf M."/>
            <person name="Daum C."/>
            <person name="Ng V."/>
            <person name="Clum A."/>
            <person name="Ohm R."/>
            <person name="Martin F."/>
            <person name="Silar P."/>
            <person name="Natvig D."/>
            <person name="Lalanne C."/>
            <person name="Gautier V."/>
            <person name="Ament-Velasquez S.L."/>
            <person name="Kruys A."/>
            <person name="Hutchinson M.I."/>
            <person name="Powell A.J."/>
            <person name="Barry K."/>
            <person name="Miller A.N."/>
            <person name="Grigoriev I.V."/>
            <person name="Debuchy R."/>
            <person name="Gladieux P."/>
            <person name="Thoren M.H."/>
            <person name="Johannesson H."/>
        </authorList>
    </citation>
    <scope>NUCLEOTIDE SEQUENCE</scope>
    <source>
        <strain evidence="17">CBS 315.58</strain>
    </source>
</reference>
<evidence type="ECO:0000256" key="2">
    <source>
        <dbReference type="ARBA" id="ARBA00009196"/>
    </source>
</evidence>
<dbReference type="SUPFAM" id="SSF46785">
    <property type="entry name" value="Winged helix' DNA-binding domain"/>
    <property type="match status" value="1"/>
</dbReference>
<dbReference type="SUPFAM" id="SSF56112">
    <property type="entry name" value="Protein kinase-like (PK-like)"/>
    <property type="match status" value="1"/>
</dbReference>
<keyword evidence="5" id="KW-0808">Transferase</keyword>
<evidence type="ECO:0000256" key="11">
    <source>
        <dbReference type="ARBA" id="ARBA00047899"/>
    </source>
</evidence>
<dbReference type="GO" id="GO:0046872">
    <property type="term" value="F:metal ion binding"/>
    <property type="evidence" value="ECO:0007669"/>
    <property type="project" value="UniProtKB-KW"/>
</dbReference>
<dbReference type="GO" id="GO:0005634">
    <property type="term" value="C:nucleus"/>
    <property type="evidence" value="ECO:0007669"/>
    <property type="project" value="TreeGrafter"/>
</dbReference>
<evidence type="ECO:0000256" key="13">
    <source>
        <dbReference type="ARBA" id="ARBA00068353"/>
    </source>
</evidence>
<dbReference type="InterPro" id="IPR036390">
    <property type="entry name" value="WH_DNA-bd_sf"/>
</dbReference>
<dbReference type="Gene3D" id="1.10.510.10">
    <property type="entry name" value="Transferase(Phosphotransferase) domain 1"/>
    <property type="match status" value="1"/>
</dbReference>
<dbReference type="GO" id="GO:0030688">
    <property type="term" value="C:preribosome, small subunit precursor"/>
    <property type="evidence" value="ECO:0007669"/>
    <property type="project" value="TreeGrafter"/>
</dbReference>
<keyword evidence="4" id="KW-0723">Serine/threonine-protein kinase</keyword>
<dbReference type="InterPro" id="IPR030484">
    <property type="entry name" value="Rio2"/>
</dbReference>
<dbReference type="GO" id="GO:0030490">
    <property type="term" value="P:maturation of SSU-rRNA"/>
    <property type="evidence" value="ECO:0007669"/>
    <property type="project" value="TreeGrafter"/>
</dbReference>
<dbReference type="Pfam" id="PF01163">
    <property type="entry name" value="RIO1"/>
    <property type="match status" value="2"/>
</dbReference>
<evidence type="ECO:0000256" key="7">
    <source>
        <dbReference type="ARBA" id="ARBA00022741"/>
    </source>
</evidence>
<dbReference type="Gene3D" id="1.10.10.10">
    <property type="entry name" value="Winged helix-like DNA-binding domain superfamily/Winged helix DNA-binding domain"/>
    <property type="match status" value="1"/>
</dbReference>
<feature type="compositionally biased region" description="Acidic residues" evidence="15">
    <location>
        <begin position="358"/>
        <end position="385"/>
    </location>
</feature>
<comment type="catalytic activity">
    <reaction evidence="11">
        <text>L-threonyl-[protein] + ATP = O-phospho-L-threonyl-[protein] + ADP + H(+)</text>
        <dbReference type="Rhea" id="RHEA:46608"/>
        <dbReference type="Rhea" id="RHEA-COMP:11060"/>
        <dbReference type="Rhea" id="RHEA-COMP:11605"/>
        <dbReference type="ChEBI" id="CHEBI:15378"/>
        <dbReference type="ChEBI" id="CHEBI:30013"/>
        <dbReference type="ChEBI" id="CHEBI:30616"/>
        <dbReference type="ChEBI" id="CHEBI:61977"/>
        <dbReference type="ChEBI" id="CHEBI:456216"/>
        <dbReference type="EC" id="2.7.11.1"/>
    </reaction>
</comment>
<evidence type="ECO:0000256" key="5">
    <source>
        <dbReference type="ARBA" id="ARBA00022679"/>
    </source>
</evidence>
<evidence type="ECO:0000256" key="6">
    <source>
        <dbReference type="ARBA" id="ARBA00022723"/>
    </source>
</evidence>
<feature type="domain" description="RIO kinase" evidence="16">
    <location>
        <begin position="67"/>
        <end position="316"/>
    </location>
</feature>
<dbReference type="CDD" id="cd05144">
    <property type="entry name" value="RIO2_C"/>
    <property type="match status" value="1"/>
</dbReference>
<dbReference type="InterPro" id="IPR015285">
    <property type="entry name" value="RIO2_wHTH_N"/>
</dbReference>
<dbReference type="GO" id="GO:0005829">
    <property type="term" value="C:cytosol"/>
    <property type="evidence" value="ECO:0007669"/>
    <property type="project" value="TreeGrafter"/>
</dbReference>
<dbReference type="Pfam" id="PF09202">
    <property type="entry name" value="Rio2_N"/>
    <property type="match status" value="1"/>
</dbReference>
<dbReference type="SMART" id="SM00090">
    <property type="entry name" value="RIO"/>
    <property type="match status" value="1"/>
</dbReference>
<dbReference type="AlphaFoldDB" id="A0AAN6XKX6"/>
<dbReference type="GO" id="GO:0004674">
    <property type="term" value="F:protein serine/threonine kinase activity"/>
    <property type="evidence" value="ECO:0007669"/>
    <property type="project" value="UniProtKB-KW"/>
</dbReference>
<evidence type="ECO:0000256" key="14">
    <source>
        <dbReference type="ARBA" id="ARBA00068837"/>
    </source>
</evidence>
<comment type="similarity">
    <text evidence="2">Belongs to the protein kinase superfamily. RIO-type Ser/Thr kinase family.</text>
</comment>
<evidence type="ECO:0000313" key="18">
    <source>
        <dbReference type="Proteomes" id="UP001303160"/>
    </source>
</evidence>
<dbReference type="PANTHER" id="PTHR45852">
    <property type="entry name" value="SER/THR-PROTEIN KINASE RIO2"/>
    <property type="match status" value="1"/>
</dbReference>
<keyword evidence="18" id="KW-1185">Reference proteome</keyword>
<sequence length="441" mass="49453">MKLDTRAMRHLTAEDWKVLAAVEQGSKNHELVPVSIIERFSRLKGGSSLVNKCISTLAKTSLIAKMKEAKYDGYRLTYGGLDYLALHTHSQKKHIYSVGTRVGVGKESDIMLVADHTGAQQILKIHRLGRISFRTVKTNRDYLKKNASGSWMYLSTLAARKEYAFLSALHNAGIPVPLPIAHSRHTIVMSLVDAPPLRQISSVPDPAALYASLIELYLRLAKHGLIHGDYNEFNILIREDVVVSTSSEEDGNTEETITLTPVVIDFPQMISMEHVNAEMYFDRDINCIKTFFERRFHFKATTPGPFYKDVRKTVGQDGFERLDATLEASGITKKMAKDLEAAIRQHEEEKLQNPEAFQADEDDEDDEEEDEDEETASDGEKEEEQQPSIVIGFKTPSGAAEEGMEKLSINDETAMIQPIPELTSLSSNFPPLAILNHPHTR</sequence>
<dbReference type="InterPro" id="IPR011009">
    <property type="entry name" value="Kinase-like_dom_sf"/>
</dbReference>
<evidence type="ECO:0000256" key="9">
    <source>
        <dbReference type="ARBA" id="ARBA00022840"/>
    </source>
</evidence>
<reference evidence="17" key="1">
    <citation type="journal article" date="2023" name="Mol. Phylogenet. Evol.">
        <title>Genome-scale phylogeny and comparative genomics of the fungal order Sordariales.</title>
        <authorList>
            <person name="Hensen N."/>
            <person name="Bonometti L."/>
            <person name="Westerberg I."/>
            <person name="Brannstrom I.O."/>
            <person name="Guillou S."/>
            <person name="Cros-Aarteil S."/>
            <person name="Calhoun S."/>
            <person name="Haridas S."/>
            <person name="Kuo A."/>
            <person name="Mondo S."/>
            <person name="Pangilinan J."/>
            <person name="Riley R."/>
            <person name="LaButti K."/>
            <person name="Andreopoulos B."/>
            <person name="Lipzen A."/>
            <person name="Chen C."/>
            <person name="Yan M."/>
            <person name="Daum C."/>
            <person name="Ng V."/>
            <person name="Clum A."/>
            <person name="Steindorff A."/>
            <person name="Ohm R.A."/>
            <person name="Martin F."/>
            <person name="Silar P."/>
            <person name="Natvig D.O."/>
            <person name="Lalanne C."/>
            <person name="Gautier V."/>
            <person name="Ament-Velasquez S.L."/>
            <person name="Kruys A."/>
            <person name="Hutchinson M.I."/>
            <person name="Powell A.J."/>
            <person name="Barry K."/>
            <person name="Miller A.N."/>
            <person name="Grigoriev I.V."/>
            <person name="Debuchy R."/>
            <person name="Gladieux P."/>
            <person name="Hiltunen Thoren M."/>
            <person name="Johannesson H."/>
        </authorList>
    </citation>
    <scope>NUCLEOTIDE SEQUENCE</scope>
    <source>
        <strain evidence="17">CBS 315.58</strain>
    </source>
</reference>
<comment type="cofactor">
    <cofactor evidence="1">
        <name>Mg(2+)</name>
        <dbReference type="ChEBI" id="CHEBI:18420"/>
    </cofactor>
</comment>
<dbReference type="EMBL" id="MU863929">
    <property type="protein sequence ID" value="KAK4199647.1"/>
    <property type="molecule type" value="Genomic_DNA"/>
</dbReference>
<dbReference type="Proteomes" id="UP001303160">
    <property type="component" value="Unassembled WGS sequence"/>
</dbReference>
<keyword evidence="10" id="KW-0460">Magnesium</keyword>
<accession>A0AAN6XKX6</accession>
<dbReference type="PANTHER" id="PTHR45852:SF1">
    <property type="entry name" value="SERINE_THREONINE-PROTEIN KINASE RIO2"/>
    <property type="match status" value="1"/>
</dbReference>
<evidence type="ECO:0000256" key="15">
    <source>
        <dbReference type="SAM" id="MobiDB-lite"/>
    </source>
</evidence>
<evidence type="ECO:0000313" key="17">
    <source>
        <dbReference type="EMBL" id="KAK4199647.1"/>
    </source>
</evidence>
<feature type="region of interest" description="Disordered" evidence="15">
    <location>
        <begin position="347"/>
        <end position="403"/>
    </location>
</feature>
<evidence type="ECO:0000256" key="8">
    <source>
        <dbReference type="ARBA" id="ARBA00022777"/>
    </source>
</evidence>
<dbReference type="InterPro" id="IPR018934">
    <property type="entry name" value="RIO_dom"/>
</dbReference>
<keyword evidence="8" id="KW-0418">Kinase</keyword>
<feature type="region of interest" description="Disordered" evidence="15">
    <location>
        <begin position="421"/>
        <end position="441"/>
    </location>
</feature>
<evidence type="ECO:0000256" key="4">
    <source>
        <dbReference type="ARBA" id="ARBA00022527"/>
    </source>
</evidence>
<dbReference type="InterPro" id="IPR036388">
    <property type="entry name" value="WH-like_DNA-bd_sf"/>
</dbReference>
<dbReference type="InterPro" id="IPR000687">
    <property type="entry name" value="RIO_kinase"/>
</dbReference>
<evidence type="ECO:0000256" key="10">
    <source>
        <dbReference type="ARBA" id="ARBA00022842"/>
    </source>
</evidence>
<evidence type="ECO:0000256" key="1">
    <source>
        <dbReference type="ARBA" id="ARBA00001946"/>
    </source>
</evidence>
<comment type="catalytic activity">
    <reaction evidence="12">
        <text>L-seryl-[protein] + ATP = O-phospho-L-seryl-[protein] + ADP + H(+)</text>
        <dbReference type="Rhea" id="RHEA:17989"/>
        <dbReference type="Rhea" id="RHEA-COMP:9863"/>
        <dbReference type="Rhea" id="RHEA-COMP:11604"/>
        <dbReference type="ChEBI" id="CHEBI:15378"/>
        <dbReference type="ChEBI" id="CHEBI:29999"/>
        <dbReference type="ChEBI" id="CHEBI:30616"/>
        <dbReference type="ChEBI" id="CHEBI:83421"/>
        <dbReference type="ChEBI" id="CHEBI:456216"/>
        <dbReference type="EC" id="2.7.11.1"/>
    </reaction>
</comment>
<dbReference type="EC" id="2.7.11.1" evidence="3"/>
<evidence type="ECO:0000259" key="16">
    <source>
        <dbReference type="SMART" id="SM00090"/>
    </source>
</evidence>
<dbReference type="Gene3D" id="3.30.200.20">
    <property type="entry name" value="Phosphorylase Kinase, domain 1"/>
    <property type="match status" value="1"/>
</dbReference>
<dbReference type="GO" id="GO:0005524">
    <property type="term" value="F:ATP binding"/>
    <property type="evidence" value="ECO:0007669"/>
    <property type="project" value="UniProtKB-KW"/>
</dbReference>
<proteinExistence type="inferred from homology"/>
<dbReference type="FunFam" id="3.30.200.20:FF:000052">
    <property type="entry name" value="Serine/threonine-protein kinase RIO2"/>
    <property type="match status" value="1"/>
</dbReference>
<evidence type="ECO:0000256" key="3">
    <source>
        <dbReference type="ARBA" id="ARBA00012513"/>
    </source>
</evidence>
<dbReference type="FunFam" id="1.10.10.10:FF:000053">
    <property type="entry name" value="Serine/threonine-protein kinase RIO2"/>
    <property type="match status" value="1"/>
</dbReference>
<organism evidence="17 18">
    <name type="scientific">Triangularia verruculosa</name>
    <dbReference type="NCBI Taxonomy" id="2587418"/>
    <lineage>
        <taxon>Eukaryota</taxon>
        <taxon>Fungi</taxon>
        <taxon>Dikarya</taxon>
        <taxon>Ascomycota</taxon>
        <taxon>Pezizomycotina</taxon>
        <taxon>Sordariomycetes</taxon>
        <taxon>Sordariomycetidae</taxon>
        <taxon>Sordariales</taxon>
        <taxon>Podosporaceae</taxon>
        <taxon>Triangularia</taxon>
    </lineage>
</organism>
<gene>
    <name evidence="17" type="ORF">QBC40DRAFT_281474</name>
</gene>